<feature type="domain" description="Calcium-activated chloride channel N-terminal" evidence="1">
    <location>
        <begin position="1"/>
        <end position="125"/>
    </location>
</feature>
<proteinExistence type="predicted"/>
<organism evidence="2 3">
    <name type="scientific">Ridgeia piscesae</name>
    <name type="common">Tubeworm</name>
    <dbReference type="NCBI Taxonomy" id="27915"/>
    <lineage>
        <taxon>Eukaryota</taxon>
        <taxon>Metazoa</taxon>
        <taxon>Spiralia</taxon>
        <taxon>Lophotrochozoa</taxon>
        <taxon>Annelida</taxon>
        <taxon>Polychaeta</taxon>
        <taxon>Sedentaria</taxon>
        <taxon>Canalipalpata</taxon>
        <taxon>Sabellida</taxon>
        <taxon>Siboglinidae</taxon>
        <taxon>Ridgeia</taxon>
    </lineage>
</organism>
<keyword evidence="3" id="KW-1185">Reference proteome</keyword>
<accession>A0AAD9UD23</accession>
<name>A0AAD9UD23_RIDPI</name>
<gene>
    <name evidence="2" type="ORF">NP493_249g06049</name>
</gene>
<dbReference type="Proteomes" id="UP001209878">
    <property type="component" value="Unassembled WGS sequence"/>
</dbReference>
<evidence type="ECO:0000259" key="1">
    <source>
        <dbReference type="Pfam" id="PF08434"/>
    </source>
</evidence>
<reference evidence="2" key="1">
    <citation type="journal article" date="2023" name="Mol. Biol. Evol.">
        <title>Third-Generation Sequencing Reveals the Adaptive Role of the Epigenome in Three Deep-Sea Polychaetes.</title>
        <authorList>
            <person name="Perez M."/>
            <person name="Aroh O."/>
            <person name="Sun Y."/>
            <person name="Lan Y."/>
            <person name="Juniper S.K."/>
            <person name="Young C.R."/>
            <person name="Angers B."/>
            <person name="Qian P.Y."/>
        </authorList>
    </citation>
    <scope>NUCLEOTIDE SEQUENCE</scope>
    <source>
        <strain evidence="2">R07B-5</strain>
    </source>
</reference>
<evidence type="ECO:0000313" key="3">
    <source>
        <dbReference type="Proteomes" id="UP001209878"/>
    </source>
</evidence>
<comment type="caution">
    <text evidence="2">The sequence shown here is derived from an EMBL/GenBank/DDBJ whole genome shotgun (WGS) entry which is preliminary data.</text>
</comment>
<sequence>MVHEWAHYWWGVFDEYPTSTAQYYTGPSGRTVPVMCPADFPGDWHTGPAGQRCEPGAPGCLFIPRDPSQASPSYMAFYHLPNVTTFCNESGEHPHNVFAPTKHNKMCNRRSVWSVILQHADFRVSRGYFTATLSRT</sequence>
<dbReference type="AlphaFoldDB" id="A0AAD9UD23"/>
<dbReference type="EMBL" id="JAODUO010000249">
    <property type="protein sequence ID" value="KAK2184894.1"/>
    <property type="molecule type" value="Genomic_DNA"/>
</dbReference>
<evidence type="ECO:0000313" key="2">
    <source>
        <dbReference type="EMBL" id="KAK2184894.1"/>
    </source>
</evidence>
<dbReference type="InterPro" id="IPR013642">
    <property type="entry name" value="CLCA_N"/>
</dbReference>
<protein>
    <recommendedName>
        <fullName evidence="1">Calcium-activated chloride channel N-terminal domain-containing protein</fullName>
    </recommendedName>
</protein>
<dbReference type="Pfam" id="PF08434">
    <property type="entry name" value="CLCA"/>
    <property type="match status" value="1"/>
</dbReference>